<evidence type="ECO:0000313" key="1">
    <source>
        <dbReference type="EMBL" id="GAA0940956.1"/>
    </source>
</evidence>
<accession>A0ABN1QDU1</accession>
<dbReference type="EMBL" id="BAAAHQ010000027">
    <property type="protein sequence ID" value="GAA0940956.1"/>
    <property type="molecule type" value="Genomic_DNA"/>
</dbReference>
<organism evidence="1 2">
    <name type="scientific">Nonomuraea longicatena</name>
    <dbReference type="NCBI Taxonomy" id="83682"/>
    <lineage>
        <taxon>Bacteria</taxon>
        <taxon>Bacillati</taxon>
        <taxon>Actinomycetota</taxon>
        <taxon>Actinomycetes</taxon>
        <taxon>Streptosporangiales</taxon>
        <taxon>Streptosporangiaceae</taxon>
        <taxon>Nonomuraea</taxon>
    </lineage>
</organism>
<protein>
    <submittedName>
        <fullName evidence="1">Uncharacterized protein</fullName>
    </submittedName>
</protein>
<reference evidence="1 2" key="1">
    <citation type="journal article" date="2019" name="Int. J. Syst. Evol. Microbiol.">
        <title>The Global Catalogue of Microorganisms (GCM) 10K type strain sequencing project: providing services to taxonomists for standard genome sequencing and annotation.</title>
        <authorList>
            <consortium name="The Broad Institute Genomics Platform"/>
            <consortium name="The Broad Institute Genome Sequencing Center for Infectious Disease"/>
            <person name="Wu L."/>
            <person name="Ma J."/>
        </authorList>
    </citation>
    <scope>NUCLEOTIDE SEQUENCE [LARGE SCALE GENOMIC DNA]</scope>
    <source>
        <strain evidence="1 2">JCM 11136</strain>
    </source>
</reference>
<dbReference type="Proteomes" id="UP001501578">
    <property type="component" value="Unassembled WGS sequence"/>
</dbReference>
<gene>
    <name evidence="1" type="ORF">GCM10009560_52650</name>
</gene>
<keyword evidence="2" id="KW-1185">Reference proteome</keyword>
<comment type="caution">
    <text evidence="1">The sequence shown here is derived from an EMBL/GenBank/DDBJ whole genome shotgun (WGS) entry which is preliminary data.</text>
</comment>
<sequence>MSSSALANLSMWVRIPILGDKPHEFLRAQAVSLCELNGPPAERGIEVNERSVKVKEGKVLHVADLRDERLDSDSLAPELQR</sequence>
<evidence type="ECO:0000313" key="2">
    <source>
        <dbReference type="Proteomes" id="UP001501578"/>
    </source>
</evidence>
<name>A0ABN1QDU1_9ACTN</name>
<proteinExistence type="predicted"/>